<dbReference type="AlphaFoldDB" id="A0A1X7VUX2"/>
<protein>
    <recommendedName>
        <fullName evidence="2">DUF7869 domain-containing protein</fullName>
    </recommendedName>
</protein>
<evidence type="ECO:0000259" key="2">
    <source>
        <dbReference type="Pfam" id="PF25273"/>
    </source>
</evidence>
<evidence type="ECO:0000256" key="1">
    <source>
        <dbReference type="SAM" id="MobiDB-lite"/>
    </source>
</evidence>
<dbReference type="InterPro" id="IPR057191">
    <property type="entry name" value="DUF7869"/>
</dbReference>
<proteinExistence type="predicted"/>
<evidence type="ECO:0000313" key="3">
    <source>
        <dbReference type="EnsemblMetazoa" id="Aqu2.1.43198_001"/>
    </source>
</evidence>
<feature type="domain" description="DUF7869" evidence="2">
    <location>
        <begin position="131"/>
        <end position="211"/>
    </location>
</feature>
<feature type="region of interest" description="Disordered" evidence="1">
    <location>
        <begin position="319"/>
        <end position="377"/>
    </location>
</feature>
<dbReference type="Pfam" id="PF25273">
    <property type="entry name" value="DUF7869"/>
    <property type="match status" value="1"/>
</dbReference>
<dbReference type="PANTHER" id="PTHR34415:SF1">
    <property type="entry name" value="INTEGRASE CATALYTIC DOMAIN-CONTAINING PROTEIN"/>
    <property type="match status" value="1"/>
</dbReference>
<dbReference type="InParanoid" id="A0A1X7VUX2"/>
<name>A0A1X7VUX2_AMPQE</name>
<sequence length="377" mass="42395">MYEVSCNEQELIPSESAFKLAWKLYVPCNHIMKPITDLCLTCSKNSRALVRSCNTSVEKQSEVHFPSDPLRTGPTYFLMSRKCGQFGFCCEAFPKQVTYLVDECVDTGKRANTVISYFHPYLESYGINVITVHLNDDNCTGQNKNNAIMQYMACRVLTERNRSIKISFLPVSHTKFSPDWCFGLIKQHFRKTDVGCLEDVATVVDESTHVNVPQLVGTAEGQIHHFTFEEQSLRGEDLFVQATCTETPLSVRFLRDTSISLPSSMPPEIPPKGLTADRQWYLHDRISEFCRKCCKDKAYHKPSMPKPAVAASNIPQAPQGISLDEFSPPQKRRNNTTLTSAHPSALFPPKLSHQPADFSNHPLPLPPIPPISSTVLE</sequence>
<organism evidence="3">
    <name type="scientific">Amphimedon queenslandica</name>
    <name type="common">Sponge</name>
    <dbReference type="NCBI Taxonomy" id="400682"/>
    <lineage>
        <taxon>Eukaryota</taxon>
        <taxon>Metazoa</taxon>
        <taxon>Porifera</taxon>
        <taxon>Demospongiae</taxon>
        <taxon>Heteroscleromorpha</taxon>
        <taxon>Haplosclerida</taxon>
        <taxon>Niphatidae</taxon>
        <taxon>Amphimedon</taxon>
    </lineage>
</organism>
<dbReference type="EnsemblMetazoa" id="Aqu2.1.43198_001">
    <property type="protein sequence ID" value="Aqu2.1.43198_001"/>
    <property type="gene ID" value="Aqu2.1.43198"/>
</dbReference>
<reference evidence="3" key="1">
    <citation type="submission" date="2017-05" db="UniProtKB">
        <authorList>
            <consortium name="EnsemblMetazoa"/>
        </authorList>
    </citation>
    <scope>IDENTIFICATION</scope>
</reference>
<dbReference type="PANTHER" id="PTHR34415">
    <property type="entry name" value="INTEGRASE CATALYTIC DOMAIN-CONTAINING PROTEIN"/>
    <property type="match status" value="1"/>
</dbReference>
<accession>A0A1X7VUX2</accession>